<proteinExistence type="predicted"/>
<sequence>MGHSSDLQRSRLVHVVDFGLARAFAIEHKGTWYVRKARGSVEFRGTARYCSPAVHEKYEQGRKDDIFSLMYMLIEFHCGLPWQKEKTRDKLENIKLHIPDKDLMKHFPGKVF</sequence>
<name>A0AC35GY29_9BILA</name>
<accession>A0AC35GY29</accession>
<evidence type="ECO:0000313" key="2">
    <source>
        <dbReference type="WBParaSite" id="PS1159_v2.g9816.t1"/>
    </source>
</evidence>
<dbReference type="Proteomes" id="UP000887580">
    <property type="component" value="Unplaced"/>
</dbReference>
<protein>
    <submittedName>
        <fullName evidence="2">Protein kinase domain-containing protein</fullName>
    </submittedName>
</protein>
<dbReference type="WBParaSite" id="PS1159_v2.g9816.t1">
    <property type="protein sequence ID" value="PS1159_v2.g9816.t1"/>
    <property type="gene ID" value="PS1159_v2.g9816"/>
</dbReference>
<reference evidence="2" key="1">
    <citation type="submission" date="2022-11" db="UniProtKB">
        <authorList>
            <consortium name="WormBaseParasite"/>
        </authorList>
    </citation>
    <scope>IDENTIFICATION</scope>
</reference>
<evidence type="ECO:0000313" key="1">
    <source>
        <dbReference type="Proteomes" id="UP000887580"/>
    </source>
</evidence>
<organism evidence="1 2">
    <name type="scientific">Panagrolaimus sp. PS1159</name>
    <dbReference type="NCBI Taxonomy" id="55785"/>
    <lineage>
        <taxon>Eukaryota</taxon>
        <taxon>Metazoa</taxon>
        <taxon>Ecdysozoa</taxon>
        <taxon>Nematoda</taxon>
        <taxon>Chromadorea</taxon>
        <taxon>Rhabditida</taxon>
        <taxon>Tylenchina</taxon>
        <taxon>Panagrolaimomorpha</taxon>
        <taxon>Panagrolaimoidea</taxon>
        <taxon>Panagrolaimidae</taxon>
        <taxon>Panagrolaimus</taxon>
    </lineage>
</organism>